<dbReference type="AlphaFoldDB" id="G5GAY8"/>
<accession>G5GAY8</accession>
<sequence>MNGEEKIDAKDFTTKVSQSSSSINLHIDAFKLGRMPGNVTINANNIVLNPNETF</sequence>
<keyword evidence="2" id="KW-1185">Reference proteome</keyword>
<dbReference type="Proteomes" id="UP000015993">
    <property type="component" value="Unassembled WGS sequence"/>
</dbReference>
<gene>
    <name evidence="1" type="ORF">HMPREF9332_00739</name>
</gene>
<dbReference type="OrthoDB" id="1076676at2"/>
<dbReference type="STRING" id="679199.HMPREF9332_00739"/>
<organism evidence="1 2">
    <name type="scientific">Alloprevotella rava F0323</name>
    <dbReference type="NCBI Taxonomy" id="679199"/>
    <lineage>
        <taxon>Bacteria</taxon>
        <taxon>Pseudomonadati</taxon>
        <taxon>Bacteroidota</taxon>
        <taxon>Bacteroidia</taxon>
        <taxon>Bacteroidales</taxon>
        <taxon>Prevotellaceae</taxon>
        <taxon>Alloprevotella</taxon>
    </lineage>
</organism>
<evidence type="ECO:0000313" key="1">
    <source>
        <dbReference type="EMBL" id="EHG23456.1"/>
    </source>
</evidence>
<comment type="caution">
    <text evidence="1">The sequence shown here is derived from an EMBL/GenBank/DDBJ whole genome shotgun (WGS) entry which is preliminary data.</text>
</comment>
<proteinExistence type="predicted"/>
<dbReference type="EMBL" id="ACZK01000013">
    <property type="protein sequence ID" value="EHG23456.1"/>
    <property type="molecule type" value="Genomic_DNA"/>
</dbReference>
<dbReference type="HOGENOM" id="CLU_3039733_0_0_10"/>
<dbReference type="RefSeq" id="WP_009347160.1">
    <property type="nucleotide sequence ID" value="NZ_JH376828.1"/>
</dbReference>
<reference evidence="1 2" key="1">
    <citation type="submission" date="2011-08" db="EMBL/GenBank/DDBJ databases">
        <title>The Genome Sequence of Prevotella sp. oral taxon 302 str. F0323.</title>
        <authorList>
            <consortium name="The Broad Institute Genome Sequencing Platform"/>
            <person name="Earl A."/>
            <person name="Ward D."/>
            <person name="Feldgarden M."/>
            <person name="Gevers D."/>
            <person name="Izard J."/>
            <person name="Blanton J.M."/>
            <person name="Baranova O.V."/>
            <person name="Tanner A.C."/>
            <person name="Dewhirst F.E."/>
            <person name="Young S.K."/>
            <person name="Zeng Q."/>
            <person name="Gargeya S."/>
            <person name="Fitzgerald M."/>
            <person name="Haas B."/>
            <person name="Abouelleil A."/>
            <person name="Alvarado L."/>
            <person name="Arachchi H.M."/>
            <person name="Berlin A."/>
            <person name="Brown A."/>
            <person name="Chapman S.B."/>
            <person name="Chen Z."/>
            <person name="Dunbar C."/>
            <person name="Freedman E."/>
            <person name="Gearin G."/>
            <person name="Gellesch M."/>
            <person name="Goldberg J."/>
            <person name="Griggs A."/>
            <person name="Gujja S."/>
            <person name="Heiman D."/>
            <person name="Howarth C."/>
            <person name="Larson L."/>
            <person name="Lui A."/>
            <person name="MacDonald P.J.P."/>
            <person name="Montmayeur A."/>
            <person name="Murphy C."/>
            <person name="Neiman D."/>
            <person name="Pearson M."/>
            <person name="Priest M."/>
            <person name="Roberts A."/>
            <person name="Saif S."/>
            <person name="Shea T."/>
            <person name="Shenoy N."/>
            <person name="Sisk P."/>
            <person name="Stolte C."/>
            <person name="Sykes S."/>
            <person name="Wortman J."/>
            <person name="Nusbaum C."/>
            <person name="Birren B."/>
        </authorList>
    </citation>
    <scope>NUCLEOTIDE SEQUENCE [LARGE SCALE GENOMIC DNA]</scope>
    <source>
        <strain evidence="1 2">F0323</strain>
    </source>
</reference>
<evidence type="ECO:0000313" key="2">
    <source>
        <dbReference type="Proteomes" id="UP000015993"/>
    </source>
</evidence>
<name>G5GAY8_9BACT</name>
<protein>
    <submittedName>
        <fullName evidence="1">Uncharacterized protein</fullName>
    </submittedName>
</protein>